<organism evidence="1">
    <name type="scientific">Candidatus Kentrum sp. MB</name>
    <dbReference type="NCBI Taxonomy" id="2138164"/>
    <lineage>
        <taxon>Bacteria</taxon>
        <taxon>Pseudomonadati</taxon>
        <taxon>Pseudomonadota</taxon>
        <taxon>Gammaproteobacteria</taxon>
        <taxon>Candidatus Kentrum</taxon>
    </lineage>
</organism>
<name>A0A450XDY0_9GAMM</name>
<proteinExistence type="predicted"/>
<gene>
    <name evidence="1" type="ORF">BECKMB1821G_GA0114241_102826</name>
</gene>
<accession>A0A450XDY0</accession>
<protein>
    <submittedName>
        <fullName evidence="1">Uncharacterized protein</fullName>
    </submittedName>
</protein>
<dbReference type="EMBL" id="CAADFO010000028">
    <property type="protein sequence ID" value="VFK27505.1"/>
    <property type="molecule type" value="Genomic_DNA"/>
</dbReference>
<reference evidence="1" key="1">
    <citation type="submission" date="2019-02" db="EMBL/GenBank/DDBJ databases">
        <authorList>
            <person name="Gruber-Vodicka R. H."/>
            <person name="Seah K. B. B."/>
        </authorList>
    </citation>
    <scope>NUCLEOTIDE SEQUENCE</scope>
    <source>
        <strain evidence="1">BECK_BZ197</strain>
    </source>
</reference>
<dbReference type="AlphaFoldDB" id="A0A450XDY0"/>
<sequence>MVIDGVSVYPGHPCPHSTGTGCDDYDNRPENPCRHFDCGWRRENSPLPDWMKPDNARVIVIFDKLNWNHYPVDLAVPMGRKIPPRSLDWLIGYSREKQRPLVYTEQIANSGKFGKQQQMFGHGPPAFQQDLLRWQREGKRLW</sequence>
<evidence type="ECO:0000313" key="1">
    <source>
        <dbReference type="EMBL" id="VFK27505.1"/>
    </source>
</evidence>